<feature type="transmembrane region" description="Helical" evidence="8">
    <location>
        <begin position="70"/>
        <end position="88"/>
    </location>
</feature>
<evidence type="ECO:0000313" key="11">
    <source>
        <dbReference type="Proteomes" id="UP001163046"/>
    </source>
</evidence>
<dbReference type="SUPFAM" id="SSF81324">
    <property type="entry name" value="Voltage-gated potassium channels"/>
    <property type="match status" value="1"/>
</dbReference>
<evidence type="ECO:0000256" key="5">
    <source>
        <dbReference type="ARBA" id="ARBA00023065"/>
    </source>
</evidence>
<gene>
    <name evidence="10" type="primary">KCNK18_3</name>
    <name evidence="10" type="ORF">OS493_028840</name>
</gene>
<keyword evidence="5" id="KW-0406">Ion transport</keyword>
<feature type="domain" description="Potassium channel" evidence="9">
    <location>
        <begin position="76"/>
        <end position="143"/>
    </location>
</feature>
<dbReference type="Proteomes" id="UP001163046">
    <property type="component" value="Unassembled WGS sequence"/>
</dbReference>
<proteinExistence type="predicted"/>
<sequence length="174" mass="20025">MFTLWRFDPCNISWQGSVRVVRHLWYPHNNLASPPYWPAHATRSEVVYHSHRERLFGRNGPPSRLNEKCFLFGFVYLLLLLLIASAAQMMAEGWSYGESFYFYVITFTTVGFGDLYPQQARYITIPFIFLGLTAISNLLHAAAAMALIRRVTEGSYAKYETVETEKTVEKVAEV</sequence>
<keyword evidence="4 8" id="KW-1133">Transmembrane helix</keyword>
<feature type="transmembrane region" description="Helical" evidence="8">
    <location>
        <begin position="123"/>
        <end position="148"/>
    </location>
</feature>
<dbReference type="PANTHER" id="PTHR11003">
    <property type="entry name" value="POTASSIUM CHANNEL, SUBFAMILY K"/>
    <property type="match status" value="1"/>
</dbReference>
<protein>
    <submittedName>
        <fullName evidence="10">Stabilization of membrane putative</fullName>
    </submittedName>
</protein>
<dbReference type="OrthoDB" id="297496at2759"/>
<organism evidence="10 11">
    <name type="scientific">Desmophyllum pertusum</name>
    <dbReference type="NCBI Taxonomy" id="174260"/>
    <lineage>
        <taxon>Eukaryota</taxon>
        <taxon>Metazoa</taxon>
        <taxon>Cnidaria</taxon>
        <taxon>Anthozoa</taxon>
        <taxon>Hexacorallia</taxon>
        <taxon>Scleractinia</taxon>
        <taxon>Caryophylliina</taxon>
        <taxon>Caryophylliidae</taxon>
        <taxon>Desmophyllum</taxon>
    </lineage>
</organism>
<evidence type="ECO:0000256" key="7">
    <source>
        <dbReference type="ARBA" id="ARBA00023303"/>
    </source>
</evidence>
<evidence type="ECO:0000259" key="9">
    <source>
        <dbReference type="Pfam" id="PF07885"/>
    </source>
</evidence>
<keyword evidence="7" id="KW-0407">Ion channel</keyword>
<keyword evidence="2" id="KW-0813">Transport</keyword>
<dbReference type="GO" id="GO:0022841">
    <property type="term" value="F:potassium ion leak channel activity"/>
    <property type="evidence" value="ECO:0007669"/>
    <property type="project" value="TreeGrafter"/>
</dbReference>
<name>A0A9W9ZXW6_9CNID</name>
<comment type="caution">
    <text evidence="10">The sequence shown here is derived from an EMBL/GenBank/DDBJ whole genome shotgun (WGS) entry which is preliminary data.</text>
</comment>
<evidence type="ECO:0000256" key="1">
    <source>
        <dbReference type="ARBA" id="ARBA00004141"/>
    </source>
</evidence>
<keyword evidence="6 8" id="KW-0472">Membrane</keyword>
<dbReference type="GO" id="GO:0015271">
    <property type="term" value="F:outward rectifier potassium channel activity"/>
    <property type="evidence" value="ECO:0007669"/>
    <property type="project" value="TreeGrafter"/>
</dbReference>
<evidence type="ECO:0000256" key="3">
    <source>
        <dbReference type="ARBA" id="ARBA00022692"/>
    </source>
</evidence>
<keyword evidence="3 8" id="KW-0812">Transmembrane</keyword>
<keyword evidence="11" id="KW-1185">Reference proteome</keyword>
<evidence type="ECO:0000256" key="6">
    <source>
        <dbReference type="ARBA" id="ARBA00023136"/>
    </source>
</evidence>
<evidence type="ECO:0000313" key="10">
    <source>
        <dbReference type="EMBL" id="KAJ7389871.1"/>
    </source>
</evidence>
<dbReference type="PANTHER" id="PTHR11003:SF345">
    <property type="entry name" value="TWIK FAMILY OF POTASSIUM CHANNELS PROTEIN 18"/>
    <property type="match status" value="1"/>
</dbReference>
<dbReference type="Gene3D" id="1.10.287.70">
    <property type="match status" value="1"/>
</dbReference>
<accession>A0A9W9ZXW6</accession>
<dbReference type="Pfam" id="PF07885">
    <property type="entry name" value="Ion_trans_2"/>
    <property type="match status" value="1"/>
</dbReference>
<dbReference type="GO" id="GO:0005886">
    <property type="term" value="C:plasma membrane"/>
    <property type="evidence" value="ECO:0007669"/>
    <property type="project" value="TreeGrafter"/>
</dbReference>
<dbReference type="InterPro" id="IPR013099">
    <property type="entry name" value="K_chnl_dom"/>
</dbReference>
<evidence type="ECO:0000256" key="8">
    <source>
        <dbReference type="SAM" id="Phobius"/>
    </source>
</evidence>
<dbReference type="GO" id="GO:0030322">
    <property type="term" value="P:stabilization of membrane potential"/>
    <property type="evidence" value="ECO:0007669"/>
    <property type="project" value="TreeGrafter"/>
</dbReference>
<comment type="subcellular location">
    <subcellularLocation>
        <location evidence="1">Membrane</location>
        <topology evidence="1">Multi-pass membrane protein</topology>
    </subcellularLocation>
</comment>
<evidence type="ECO:0000256" key="2">
    <source>
        <dbReference type="ARBA" id="ARBA00022448"/>
    </source>
</evidence>
<evidence type="ECO:0000256" key="4">
    <source>
        <dbReference type="ARBA" id="ARBA00022989"/>
    </source>
</evidence>
<dbReference type="AlphaFoldDB" id="A0A9W9ZXW6"/>
<dbReference type="InterPro" id="IPR003280">
    <property type="entry name" value="2pore_dom_K_chnl"/>
</dbReference>
<reference evidence="10" key="1">
    <citation type="submission" date="2023-01" db="EMBL/GenBank/DDBJ databases">
        <title>Genome assembly of the deep-sea coral Lophelia pertusa.</title>
        <authorList>
            <person name="Herrera S."/>
            <person name="Cordes E."/>
        </authorList>
    </citation>
    <scope>NUCLEOTIDE SEQUENCE</scope>
    <source>
        <strain evidence="10">USNM1676648</strain>
        <tissue evidence="10">Polyp</tissue>
    </source>
</reference>
<dbReference type="EMBL" id="MU825424">
    <property type="protein sequence ID" value="KAJ7389871.1"/>
    <property type="molecule type" value="Genomic_DNA"/>
</dbReference>